<dbReference type="GeneID" id="1443114"/>
<feature type="transmembrane region" description="Helical" evidence="8">
    <location>
        <begin position="153"/>
        <end position="179"/>
    </location>
</feature>
<feature type="transmembrane region" description="Helical" evidence="8">
    <location>
        <begin position="121"/>
        <end position="147"/>
    </location>
</feature>
<reference evidence="10" key="1">
    <citation type="journal article" date="2020" name="bioRxiv">
        <title>A rank-normalized archaeal taxonomy based on genome phylogeny resolves widespread incomplete and uneven classifications.</title>
        <authorList>
            <person name="Rinke C."/>
            <person name="Chuvochina M."/>
            <person name="Mussig A.J."/>
            <person name="Chaumeil P.-A."/>
            <person name="Waite D.W."/>
            <person name="Whitman W.B."/>
            <person name="Parks D.H."/>
            <person name="Hugenholtz P."/>
        </authorList>
    </citation>
    <scope>NUCLEOTIDE SEQUENCE</scope>
    <source>
        <strain evidence="10">UBA8834</strain>
    </source>
</reference>
<evidence type="ECO:0000256" key="1">
    <source>
        <dbReference type="ARBA" id="ARBA00004651"/>
    </source>
</evidence>
<feature type="transmembrane region" description="Helical" evidence="8">
    <location>
        <begin position="335"/>
        <end position="353"/>
    </location>
</feature>
<dbReference type="EMBL" id="DUJN01000006">
    <property type="protein sequence ID" value="HII61432.1"/>
    <property type="molecule type" value="Genomic_DNA"/>
</dbReference>
<dbReference type="InterPro" id="IPR038731">
    <property type="entry name" value="RgtA/B/C-like"/>
</dbReference>
<dbReference type="PANTHER" id="PTHR33908">
    <property type="entry name" value="MANNOSYLTRANSFERASE YKCB-RELATED"/>
    <property type="match status" value="1"/>
</dbReference>
<keyword evidence="5 8" id="KW-0812">Transmembrane</keyword>
<feature type="transmembrane region" description="Helical" evidence="8">
    <location>
        <begin position="382"/>
        <end position="398"/>
    </location>
</feature>
<feature type="transmembrane region" description="Helical" evidence="8">
    <location>
        <begin position="268"/>
        <end position="287"/>
    </location>
</feature>
<comment type="caution">
    <text evidence="10">The sequence shown here is derived from an EMBL/GenBank/DDBJ whole genome shotgun (WGS) entry which is preliminary data.</text>
</comment>
<dbReference type="InterPro" id="IPR050297">
    <property type="entry name" value="LipidA_mod_glycosyltrf_83"/>
</dbReference>
<comment type="subcellular location">
    <subcellularLocation>
        <location evidence="1">Cell membrane</location>
        <topology evidence="1">Multi-pass membrane protein</topology>
    </subcellularLocation>
</comment>
<dbReference type="GO" id="GO:0008610">
    <property type="term" value="P:lipid biosynthetic process"/>
    <property type="evidence" value="ECO:0007669"/>
    <property type="project" value="UniProtKB-ARBA"/>
</dbReference>
<evidence type="ECO:0000256" key="8">
    <source>
        <dbReference type="SAM" id="Phobius"/>
    </source>
</evidence>
<organism evidence="10 11">
    <name type="scientific">Pyrococcus horikoshii</name>
    <dbReference type="NCBI Taxonomy" id="53953"/>
    <lineage>
        <taxon>Archaea</taxon>
        <taxon>Methanobacteriati</taxon>
        <taxon>Methanobacteriota</taxon>
        <taxon>Thermococci</taxon>
        <taxon>Thermococcales</taxon>
        <taxon>Thermococcaceae</taxon>
        <taxon>Pyrococcus</taxon>
    </lineage>
</organism>
<accession>A0A832WJM0</accession>
<evidence type="ECO:0000313" key="10">
    <source>
        <dbReference type="EMBL" id="HII61432.1"/>
    </source>
</evidence>
<evidence type="ECO:0000256" key="5">
    <source>
        <dbReference type="ARBA" id="ARBA00022692"/>
    </source>
</evidence>
<dbReference type="GO" id="GO:0016763">
    <property type="term" value="F:pentosyltransferase activity"/>
    <property type="evidence" value="ECO:0007669"/>
    <property type="project" value="TreeGrafter"/>
</dbReference>
<dbReference type="RefSeq" id="WP_010884879.1">
    <property type="nucleotide sequence ID" value="NZ_DUJN01000006.1"/>
</dbReference>
<dbReference type="Proteomes" id="UP000617544">
    <property type="component" value="Unassembled WGS sequence"/>
</dbReference>
<dbReference type="OMA" id="MNEYFDY"/>
<evidence type="ECO:0000313" key="11">
    <source>
        <dbReference type="Proteomes" id="UP000617544"/>
    </source>
</evidence>
<keyword evidence="7 8" id="KW-0472">Membrane</keyword>
<evidence type="ECO:0000256" key="7">
    <source>
        <dbReference type="ARBA" id="ARBA00023136"/>
    </source>
</evidence>
<feature type="transmembrane region" description="Helical" evidence="8">
    <location>
        <begin position="7"/>
        <end position="25"/>
    </location>
</feature>
<protein>
    <submittedName>
        <fullName evidence="10">Integral membrane glycosyltransferase</fullName>
    </submittedName>
</protein>
<gene>
    <name evidence="10" type="ORF">HA331_06785</name>
</gene>
<evidence type="ECO:0000256" key="2">
    <source>
        <dbReference type="ARBA" id="ARBA00022475"/>
    </source>
</evidence>
<evidence type="ECO:0000256" key="6">
    <source>
        <dbReference type="ARBA" id="ARBA00022989"/>
    </source>
</evidence>
<evidence type="ECO:0000259" key="9">
    <source>
        <dbReference type="Pfam" id="PF13231"/>
    </source>
</evidence>
<sequence length="669" mass="76121">MKRRTIFILLGVLGVYIILRVPFLFSMDEFSDYDEGTYLLIARSINQGYLPYRDIFAVHPPLFYYLLALWLRIFGDSLIAGRLLSMFIGILSVFLGYSIGSKLGGEDTGLLLAGILTLDPFLIFYNASVYHLTLIEFSVLLTIYLWLRGTSDLITAFILGILSTVKHTLLPYALAFLLFRSSEFSEIKIDKKKVVRAFFLAYTFLLIVETLLIVAYPNQLSRNLLILPGIKKGEIIGSFLPVLLFLIFFLFTLRAFSTFSFTKIIKMVKLKVALLMLLAFILGRGLLEIPLGLMVSKYYFSMVYMANSSRYVPFLNIPNLFADILRVIREGKLELLYPYYSILILTFILLIRGGRGSSKVGALALMTALMYFIFPIQPVARFLYPILLLIIIYLASALPQNKVNIALVFSLIFILSVTMVAKVPKGELAIPFATHTKEIREESRVILENIREGYAMNPMDAYLFNIDEPRFYIDNFGILYLKGEDPKRFLESLNTSYVVLSTWVFAIMDNSPVLSAEYGEIIKYLVENGTLVYGLAYTDTEKLLVYSLARNSGISFFISSKALDVHYNGSLIFKIKPSNDTRKILVKQISSHYYLLYTSGNNSRTIYLKVIGNRIEISDPVYIEFPAPVCIIGENRIRYKDFEIGIVKGNMSRISDTLIKVRGELEITH</sequence>
<keyword evidence="4 10" id="KW-0808">Transferase</keyword>
<keyword evidence="2" id="KW-1003">Cell membrane</keyword>
<feature type="transmembrane region" description="Helical" evidence="8">
    <location>
        <begin position="199"/>
        <end position="216"/>
    </location>
</feature>
<name>A0A832WJM0_PYRHR</name>
<dbReference type="Pfam" id="PF13231">
    <property type="entry name" value="PMT_2"/>
    <property type="match status" value="1"/>
</dbReference>
<keyword evidence="6 8" id="KW-1133">Transmembrane helix</keyword>
<dbReference type="PANTHER" id="PTHR33908:SF11">
    <property type="entry name" value="MEMBRANE PROTEIN"/>
    <property type="match status" value="1"/>
</dbReference>
<proteinExistence type="predicted"/>
<feature type="transmembrane region" description="Helical" evidence="8">
    <location>
        <begin position="236"/>
        <end position="256"/>
    </location>
</feature>
<evidence type="ECO:0000256" key="3">
    <source>
        <dbReference type="ARBA" id="ARBA00022676"/>
    </source>
</evidence>
<feature type="domain" description="Glycosyltransferase RgtA/B/C/D-like" evidence="9">
    <location>
        <begin position="59"/>
        <end position="181"/>
    </location>
</feature>
<feature type="transmembrane region" description="Helical" evidence="8">
    <location>
        <begin position="405"/>
        <end position="423"/>
    </location>
</feature>
<dbReference type="GO" id="GO:0005886">
    <property type="term" value="C:plasma membrane"/>
    <property type="evidence" value="ECO:0007669"/>
    <property type="project" value="UniProtKB-SubCell"/>
</dbReference>
<feature type="transmembrane region" description="Helical" evidence="8">
    <location>
        <begin position="79"/>
        <end position="100"/>
    </location>
</feature>
<evidence type="ECO:0000256" key="4">
    <source>
        <dbReference type="ARBA" id="ARBA00022679"/>
    </source>
</evidence>
<dbReference type="AlphaFoldDB" id="A0A832WJM0"/>
<keyword evidence="3" id="KW-0328">Glycosyltransferase</keyword>